<keyword evidence="2" id="KW-1185">Reference proteome</keyword>
<gene>
    <name evidence="3" type="primary">LOC112463449</name>
</gene>
<feature type="non-terminal residue" evidence="3">
    <location>
        <position position="1"/>
    </location>
</feature>
<dbReference type="AlphaFoldDB" id="A0A6J1QYB6"/>
<feature type="region of interest" description="Disordered" evidence="1">
    <location>
        <begin position="343"/>
        <end position="368"/>
    </location>
</feature>
<reference evidence="3" key="1">
    <citation type="submission" date="2025-08" db="UniProtKB">
        <authorList>
            <consortium name="RefSeq"/>
        </authorList>
    </citation>
    <scope>IDENTIFICATION</scope>
    <source>
        <tissue evidence="3">Whole body</tissue>
    </source>
</reference>
<name>A0A6J1QYB6_9HYME</name>
<protein>
    <submittedName>
        <fullName evidence="3">Receptor-mediated endocytosis protein 6 homolog</fullName>
    </submittedName>
</protein>
<feature type="compositionally biased region" description="Basic and acidic residues" evidence="1">
    <location>
        <begin position="195"/>
        <end position="212"/>
    </location>
</feature>
<dbReference type="Proteomes" id="UP000504618">
    <property type="component" value="Unplaced"/>
</dbReference>
<dbReference type="OrthoDB" id="10264848at2759"/>
<feature type="compositionally biased region" description="Polar residues" evidence="1">
    <location>
        <begin position="499"/>
        <end position="510"/>
    </location>
</feature>
<feature type="compositionally biased region" description="Low complexity" evidence="1">
    <location>
        <begin position="253"/>
        <end position="264"/>
    </location>
</feature>
<accession>A0A6J1QYB6</accession>
<feature type="compositionally biased region" description="Polar residues" evidence="1">
    <location>
        <begin position="217"/>
        <end position="235"/>
    </location>
</feature>
<evidence type="ECO:0000313" key="2">
    <source>
        <dbReference type="Proteomes" id="UP000504618"/>
    </source>
</evidence>
<feature type="region of interest" description="Disordered" evidence="1">
    <location>
        <begin position="182"/>
        <end position="280"/>
    </location>
</feature>
<feature type="region of interest" description="Disordered" evidence="1">
    <location>
        <begin position="498"/>
        <end position="520"/>
    </location>
</feature>
<feature type="compositionally biased region" description="Basic and acidic residues" evidence="1">
    <location>
        <begin position="511"/>
        <end position="520"/>
    </location>
</feature>
<evidence type="ECO:0000256" key="1">
    <source>
        <dbReference type="SAM" id="MobiDB-lite"/>
    </source>
</evidence>
<feature type="region of interest" description="Disordered" evidence="1">
    <location>
        <begin position="45"/>
        <end position="69"/>
    </location>
</feature>
<dbReference type="RefSeq" id="XP_024885630.1">
    <property type="nucleotide sequence ID" value="XM_025029862.1"/>
</dbReference>
<dbReference type="GeneID" id="112463449"/>
<evidence type="ECO:0000313" key="3">
    <source>
        <dbReference type="RefSeq" id="XP_024885630.1"/>
    </source>
</evidence>
<sequence>DRLAIRPITWKLYQKPLPITVSLLLLELEIEDQYDNLSDMVSANVSGRGTPNISGRDTPSSQITEGDDGRAAGEVRQLDLPPPNIPTKQSRSEIDDKFCKFEIKKLIEGDETVSMVSDTWSTDVLASDSEIVEQQDRILLAVPTEQVASVLPAEPTLTMLDISETASEAWSTDVLASDSERLTEVDTDDTASVARSDDTARSEIEIESRADSEGNEETLQSATPCPDGSSITFPSISGIREDSGIGTSIVHQPSPTTSPLPSSSNVTGRGGTKSDYRRSTMEYVDKNANNISNMDYDKPLRDDRLVHLIDKLQINNEKSQNGDVKTEELDSCMASVENTVGRLSTASVTSSSSSGSEPRVKSNISTSDLPTPTVNGICDVVDGSIPNFSKPNASTGAIPKSISFDMTAERGDKELLDDDQKNKRGFFGKLKLSLRNRRGKAIRVTDDRCFDREAGGDGVDVCRHRLRRIMSEDVTSSGNVAGDTTDDILAKYRRKPSAASDTASVESNQSRTKEVEDERLSIDPNNVELSYAFADAKRKLRM</sequence>
<organism evidence="2 3">
    <name type="scientific">Temnothorax curvispinosus</name>
    <dbReference type="NCBI Taxonomy" id="300111"/>
    <lineage>
        <taxon>Eukaryota</taxon>
        <taxon>Metazoa</taxon>
        <taxon>Ecdysozoa</taxon>
        <taxon>Arthropoda</taxon>
        <taxon>Hexapoda</taxon>
        <taxon>Insecta</taxon>
        <taxon>Pterygota</taxon>
        <taxon>Neoptera</taxon>
        <taxon>Endopterygota</taxon>
        <taxon>Hymenoptera</taxon>
        <taxon>Apocrita</taxon>
        <taxon>Aculeata</taxon>
        <taxon>Formicoidea</taxon>
        <taxon>Formicidae</taxon>
        <taxon>Myrmicinae</taxon>
        <taxon>Temnothorax</taxon>
    </lineage>
</organism>
<proteinExistence type="predicted"/>
<feature type="compositionally biased region" description="Polar residues" evidence="1">
    <location>
        <begin position="45"/>
        <end position="64"/>
    </location>
</feature>
<keyword evidence="3" id="KW-0675">Receptor</keyword>
<feature type="non-terminal residue" evidence="3">
    <location>
        <position position="542"/>
    </location>
</feature>
<feature type="compositionally biased region" description="Low complexity" evidence="1">
    <location>
        <begin position="344"/>
        <end position="356"/>
    </location>
</feature>